<evidence type="ECO:0000259" key="7">
    <source>
        <dbReference type="Pfam" id="PF03787"/>
    </source>
</evidence>
<proteinExistence type="inferred from homology"/>
<name>A0A8A0RL21_9FIRM</name>
<keyword evidence="4" id="KW-0694">RNA-binding</keyword>
<evidence type="ECO:0000313" key="8">
    <source>
        <dbReference type="EMBL" id="QSQ08592.1"/>
    </source>
</evidence>
<evidence type="ECO:0000256" key="2">
    <source>
        <dbReference type="ARBA" id="ARBA00006680"/>
    </source>
</evidence>
<dbReference type="EMBL" id="CP059066">
    <property type="protein sequence ID" value="QSQ08592.1"/>
    <property type="molecule type" value="Genomic_DNA"/>
</dbReference>
<dbReference type="RefSeq" id="WP_206708798.1">
    <property type="nucleotide sequence ID" value="NZ_CP059066.1"/>
</dbReference>
<dbReference type="PANTHER" id="PTHR38007:SF1">
    <property type="entry name" value="CRISPR SYSTEM CMS PROTEIN CSM5"/>
    <property type="match status" value="1"/>
</dbReference>
<gene>
    <name evidence="8" type="ORF">H0A61_00925</name>
</gene>
<dbReference type="InterPro" id="IPR005537">
    <property type="entry name" value="RAMP_III_fam"/>
</dbReference>
<dbReference type="Proteomes" id="UP000662904">
    <property type="component" value="Chromosome"/>
</dbReference>
<evidence type="ECO:0000313" key="9">
    <source>
        <dbReference type="Proteomes" id="UP000662904"/>
    </source>
</evidence>
<sequence length="398" mass="45629">MNGIGYKKYSIRLKALSPVFIGGGEDSKVSRLEYVYSRNSKKIYLLDSGKWVRFLSETRLLDDYVENARRVASGSRGGIDNYEYLSSRIRVHKRDVEAVLEEVSYQTLSTGKNPEFRTHDIYLFLRNAEYLPYIPGSSIKGALETALLSYFCSAKTGIRERYGSRVFGLLNDNNMKPQQKKKGLGRTAKQIEEEAFDWETERNQKRIKIKGMSGLSVSDSKPFSSSRLYLDKKRDLVIKDGIEKESGRIPFYREYAEPGTETEFTLTLYPDRLKKELGITDIIDIIKAMEARWNLLFGDNGFFKAWPSVEKYFPLEAVKENRGLIILGGGAGYHSKTVITAISRNMRDANELTKRILDVNYKNKKHFRDTPLSPRALKVAEYNGRKQIIGICRIEVLQ</sequence>
<dbReference type="Pfam" id="PF03787">
    <property type="entry name" value="RAMPs"/>
    <property type="match status" value="1"/>
</dbReference>
<evidence type="ECO:0000256" key="4">
    <source>
        <dbReference type="ARBA" id="ARBA00022884"/>
    </source>
</evidence>
<dbReference type="PANTHER" id="PTHR38007">
    <property type="entry name" value="CRISPR SYSTEM CMS PROTEIN CSM5"/>
    <property type="match status" value="1"/>
</dbReference>
<dbReference type="AlphaFoldDB" id="A0A8A0RL21"/>
<keyword evidence="9" id="KW-1185">Reference proteome</keyword>
<organism evidence="8 9">
    <name type="scientific">Koleobacter methoxysyntrophicus</name>
    <dbReference type="NCBI Taxonomy" id="2751313"/>
    <lineage>
        <taxon>Bacteria</taxon>
        <taxon>Bacillati</taxon>
        <taxon>Bacillota</taxon>
        <taxon>Clostridia</taxon>
        <taxon>Koleobacterales</taxon>
        <taxon>Koleobacteraceae</taxon>
        <taxon>Koleobacter</taxon>
    </lineage>
</organism>
<comment type="function">
    <text evidence="1">This subunit might be involved in maturation of a crRNA intermediate to its mature form.</text>
</comment>
<dbReference type="NCBIfam" id="TIGR01899">
    <property type="entry name" value="cas_TM1807_csm5"/>
    <property type="match status" value="1"/>
</dbReference>
<protein>
    <recommendedName>
        <fullName evidence="3">CRISPR system Cms protein Csm5</fullName>
    </recommendedName>
    <alternativeName>
        <fullName evidence="6">CRISPR type III A-associated protein Csm5</fullName>
    </alternativeName>
</protein>
<accession>A0A8A0RL21</accession>
<comment type="similarity">
    <text evidence="2">Belongs to the CRISPR-associated Csm5 family.</text>
</comment>
<keyword evidence="5" id="KW-0051">Antiviral defense</keyword>
<dbReference type="GO" id="GO:0003723">
    <property type="term" value="F:RNA binding"/>
    <property type="evidence" value="ECO:0007669"/>
    <property type="project" value="UniProtKB-KW"/>
</dbReference>
<reference evidence="8" key="1">
    <citation type="submission" date="2020-07" db="EMBL/GenBank/DDBJ databases">
        <title>Koleobacter methoxysyntrophicus gen. nov., sp. nov., a novel anaerobic bacterium isolated from deep subsurface oil field and proposal of Koleobacterales ord. nov. in the phylum Firmicutes.</title>
        <authorList>
            <person name="Sakamoto S."/>
            <person name="Tamaki H."/>
        </authorList>
    </citation>
    <scope>NUCLEOTIDE SEQUENCE</scope>
    <source>
        <strain evidence="8">NRmbB1</strain>
    </source>
</reference>
<feature type="domain" description="CRISPR type III-associated protein" evidence="7">
    <location>
        <begin position="13"/>
        <end position="265"/>
    </location>
</feature>
<dbReference type="KEGG" id="kme:H0A61_00925"/>
<dbReference type="InterPro" id="IPR010173">
    <property type="entry name" value="CRISPR-assoc_Csm5"/>
</dbReference>
<dbReference type="GO" id="GO:0051607">
    <property type="term" value="P:defense response to virus"/>
    <property type="evidence" value="ECO:0007669"/>
    <property type="project" value="UniProtKB-KW"/>
</dbReference>
<evidence type="ECO:0000256" key="3">
    <source>
        <dbReference type="ARBA" id="ARBA00016113"/>
    </source>
</evidence>
<evidence type="ECO:0000256" key="6">
    <source>
        <dbReference type="ARBA" id="ARBA00031720"/>
    </source>
</evidence>
<evidence type="ECO:0000256" key="5">
    <source>
        <dbReference type="ARBA" id="ARBA00023118"/>
    </source>
</evidence>
<evidence type="ECO:0000256" key="1">
    <source>
        <dbReference type="ARBA" id="ARBA00003088"/>
    </source>
</evidence>